<reference evidence="2" key="1">
    <citation type="submission" date="2020-03" db="EMBL/GenBank/DDBJ databases">
        <title>Site-based positive gene gene selection in Geosmithia morbida across the United States reveals a broad range of putative effectors and factors for local host and environmental adapation.</title>
        <authorList>
            <person name="Onufrak A."/>
            <person name="Murdoch R.W."/>
            <person name="Gazis R."/>
            <person name="Huff M."/>
            <person name="Staton M."/>
            <person name="Klingeman W."/>
            <person name="Hadziabdic D."/>
        </authorList>
    </citation>
    <scope>NUCLEOTIDE SEQUENCE</scope>
    <source>
        <strain evidence="2">1262</strain>
    </source>
</reference>
<dbReference type="GO" id="GO:0070916">
    <property type="term" value="C:inositol phosphoceramide synthase complex"/>
    <property type="evidence" value="ECO:0007669"/>
    <property type="project" value="TreeGrafter"/>
</dbReference>
<evidence type="ECO:0000256" key="1">
    <source>
        <dbReference type="SAM" id="Phobius"/>
    </source>
</evidence>
<dbReference type="InterPro" id="IPR013862">
    <property type="entry name" value="Kei1"/>
</dbReference>
<dbReference type="GO" id="GO:0070917">
    <property type="term" value="F:inositol phosphoceramide synthase regulator activity"/>
    <property type="evidence" value="ECO:0007669"/>
    <property type="project" value="InterPro"/>
</dbReference>
<dbReference type="GeneID" id="55970453"/>
<keyword evidence="1" id="KW-1133">Transmembrane helix</keyword>
<dbReference type="Proteomes" id="UP000749293">
    <property type="component" value="Unassembled WGS sequence"/>
</dbReference>
<dbReference type="AlphaFoldDB" id="A0A9P4YYS5"/>
<protein>
    <submittedName>
        <fullName evidence="2">Inositolphosphorylceramide synthase subunit Kei1</fullName>
    </submittedName>
</protein>
<keyword evidence="1" id="KW-0812">Transmembrane</keyword>
<evidence type="ECO:0000313" key="2">
    <source>
        <dbReference type="EMBL" id="KAF4125385.1"/>
    </source>
</evidence>
<sequence length="244" mass="26370">MSRFTSLYLRVPRPKNLFGFISLQTGTELITLMLILNKVTGVYGLLAILTGYQLSLLQLATYVYSLVSLGVVVYLAPHIRRQSAVECLALAWLYVVDTTVNTADTVAFGSTWYPATTTTKVGNIGTVAVATVGAPPRETAASMVLLVAHTLVRIYYSLVVMSFARQVIQSTVQTLVINGEADVVDSPDGPFAQNLPDGQGRRGRAGRTMVSFIRGYWLEQPLAGWTPEGASTKGSVSAKARDFS</sequence>
<keyword evidence="3" id="KW-1185">Reference proteome</keyword>
<comment type="caution">
    <text evidence="2">The sequence shown here is derived from an EMBL/GenBank/DDBJ whole genome shotgun (WGS) entry which is preliminary data.</text>
</comment>
<evidence type="ECO:0000313" key="3">
    <source>
        <dbReference type="Proteomes" id="UP000749293"/>
    </source>
</evidence>
<dbReference type="Pfam" id="PF08552">
    <property type="entry name" value="Kei1"/>
    <property type="match status" value="2"/>
</dbReference>
<dbReference type="EMBL" id="JAANYQ010000003">
    <property type="protein sequence ID" value="KAF4125385.1"/>
    <property type="molecule type" value="Genomic_DNA"/>
</dbReference>
<dbReference type="GO" id="GO:0000139">
    <property type="term" value="C:Golgi membrane"/>
    <property type="evidence" value="ECO:0007669"/>
    <property type="project" value="TreeGrafter"/>
</dbReference>
<dbReference type="OrthoDB" id="9989112at2759"/>
<feature type="transmembrane region" description="Helical" evidence="1">
    <location>
        <begin position="16"/>
        <end position="36"/>
    </location>
</feature>
<dbReference type="GO" id="GO:0006673">
    <property type="term" value="P:inositol phosphoceramide metabolic process"/>
    <property type="evidence" value="ECO:0007669"/>
    <property type="project" value="InterPro"/>
</dbReference>
<organism evidence="2 3">
    <name type="scientific">Geosmithia morbida</name>
    <dbReference type="NCBI Taxonomy" id="1094350"/>
    <lineage>
        <taxon>Eukaryota</taxon>
        <taxon>Fungi</taxon>
        <taxon>Dikarya</taxon>
        <taxon>Ascomycota</taxon>
        <taxon>Pezizomycotina</taxon>
        <taxon>Sordariomycetes</taxon>
        <taxon>Hypocreomycetidae</taxon>
        <taxon>Hypocreales</taxon>
        <taxon>Bionectriaceae</taxon>
        <taxon>Geosmithia</taxon>
    </lineage>
</organism>
<proteinExistence type="predicted"/>
<dbReference type="PANTHER" id="PTHR28077:SF1">
    <property type="entry name" value="INOSITOL PHOSPHORYLCERAMIDE SYNTHASE REGULATORY SUBUNIT KEI1"/>
    <property type="match status" value="1"/>
</dbReference>
<gene>
    <name evidence="2" type="ORF">GMORB2_4225</name>
</gene>
<dbReference type="RefSeq" id="XP_035324037.1">
    <property type="nucleotide sequence ID" value="XM_035466200.1"/>
</dbReference>
<dbReference type="PANTHER" id="PTHR28077">
    <property type="entry name" value="INOSITOL PHOSPHORYLCERAMIDE SYNTHASE REGULATORY SUBUNIT KEI1"/>
    <property type="match status" value="1"/>
</dbReference>
<keyword evidence="1" id="KW-0472">Membrane</keyword>
<accession>A0A9P4YYS5</accession>
<feature type="transmembrane region" description="Helical" evidence="1">
    <location>
        <begin position="56"/>
        <end position="76"/>
    </location>
</feature>
<name>A0A9P4YYS5_9HYPO</name>